<evidence type="ECO:0008006" key="4">
    <source>
        <dbReference type="Google" id="ProtNLM"/>
    </source>
</evidence>
<name>G5JRZ7_STRCG</name>
<protein>
    <recommendedName>
        <fullName evidence="4">Surface antigen negative regulator Par</fullName>
    </recommendedName>
</protein>
<reference evidence="2" key="1">
    <citation type="submission" date="2011-07" db="EMBL/GenBank/DDBJ databases">
        <authorList>
            <person name="Stanhope M.J."/>
            <person name="Durkin A.S."/>
            <person name="Hostetler J."/>
            <person name="Kim M."/>
            <person name="Radune D."/>
            <person name="Singh I."/>
            <person name="Town C.D."/>
        </authorList>
    </citation>
    <scope>NUCLEOTIDE SEQUENCE [LARGE SCALE GENOMIC DNA]</scope>
    <source>
        <strain evidence="2">HS-6</strain>
    </source>
</reference>
<accession>G5JRZ7</accession>
<dbReference type="STRING" id="873449.STRCR_2076"/>
<sequence length="183" mass="21377">MKLIADLNILKRKGLIIGLKLLSLLLCFPYYYLFSRLAIAITGTSSFYINWWEPFFFLFDLVLLLVIHEGIHAFYLKLFNPNNPVKYGSKWYLGFFNAASPGSYYPKGQMLIVYLAPFVLTSLVLTLVLALGWLSSLTYLVLSVLHTAACTKDFYFVYLIFWKYRKYQLLIEIKELIIKFYQA</sequence>
<feature type="transmembrane region" description="Helical" evidence="1">
    <location>
        <begin position="139"/>
        <end position="161"/>
    </location>
</feature>
<evidence type="ECO:0000256" key="1">
    <source>
        <dbReference type="SAM" id="Phobius"/>
    </source>
</evidence>
<evidence type="ECO:0000313" key="2">
    <source>
        <dbReference type="EMBL" id="EHI75005.1"/>
    </source>
</evidence>
<dbReference type="EMBL" id="AEUV02000002">
    <property type="protein sequence ID" value="EHI75005.1"/>
    <property type="molecule type" value="Genomic_DNA"/>
</dbReference>
<keyword evidence="3" id="KW-1185">Reference proteome</keyword>
<dbReference type="Pfam" id="PF11667">
    <property type="entry name" value="DUF3267"/>
    <property type="match status" value="1"/>
</dbReference>
<feature type="transmembrane region" description="Helical" evidence="1">
    <location>
        <begin position="21"/>
        <end position="49"/>
    </location>
</feature>
<comment type="caution">
    <text evidence="2">The sequence shown here is derived from an EMBL/GenBank/DDBJ whole genome shotgun (WGS) entry which is preliminary data.</text>
</comment>
<keyword evidence="1" id="KW-0472">Membrane</keyword>
<keyword evidence="1" id="KW-0812">Transmembrane</keyword>
<keyword evidence="1" id="KW-1133">Transmembrane helix</keyword>
<evidence type="ECO:0000313" key="3">
    <source>
        <dbReference type="Proteomes" id="UP000004322"/>
    </source>
</evidence>
<gene>
    <name evidence="2" type="ORF">STRCR_2076</name>
</gene>
<dbReference type="AlphaFoldDB" id="G5JRZ7"/>
<dbReference type="OrthoDB" id="2365065at2"/>
<organism evidence="2 3">
    <name type="scientific">Streptococcus criceti HS-6</name>
    <dbReference type="NCBI Taxonomy" id="873449"/>
    <lineage>
        <taxon>Bacteria</taxon>
        <taxon>Bacillati</taxon>
        <taxon>Bacillota</taxon>
        <taxon>Bacilli</taxon>
        <taxon>Lactobacillales</taxon>
        <taxon>Streptococcaceae</taxon>
        <taxon>Streptococcus</taxon>
    </lineage>
</organism>
<dbReference type="InterPro" id="IPR021683">
    <property type="entry name" value="DUF3267"/>
</dbReference>
<dbReference type="RefSeq" id="WP_004228966.1">
    <property type="nucleotide sequence ID" value="NZ_AEUV02000002.1"/>
</dbReference>
<feature type="transmembrane region" description="Helical" evidence="1">
    <location>
        <begin position="111"/>
        <end position="133"/>
    </location>
</feature>
<dbReference type="Proteomes" id="UP000004322">
    <property type="component" value="Unassembled WGS sequence"/>
</dbReference>
<proteinExistence type="predicted"/>
<feature type="transmembrane region" description="Helical" evidence="1">
    <location>
        <begin position="55"/>
        <end position="76"/>
    </location>
</feature>